<evidence type="ECO:0000256" key="2">
    <source>
        <dbReference type="SAM" id="Phobius"/>
    </source>
</evidence>
<feature type="compositionally biased region" description="Gly residues" evidence="1">
    <location>
        <begin position="471"/>
        <end position="489"/>
    </location>
</feature>
<feature type="region of interest" description="Disordered" evidence="1">
    <location>
        <begin position="325"/>
        <end position="345"/>
    </location>
</feature>
<evidence type="ECO:0000313" key="4">
    <source>
        <dbReference type="Proteomes" id="UP001055712"/>
    </source>
</evidence>
<keyword evidence="4" id="KW-1185">Reference proteome</keyword>
<evidence type="ECO:0000256" key="1">
    <source>
        <dbReference type="SAM" id="MobiDB-lite"/>
    </source>
</evidence>
<comment type="caution">
    <text evidence="3">The sequence shown here is derived from an EMBL/GenBank/DDBJ whole genome shotgun (WGS) entry which is preliminary data.</text>
</comment>
<reference evidence="3" key="1">
    <citation type="journal article" date="2019" name="Plant J.">
        <title>Chlorella vulgaris genome assembly and annotation reveals the molecular basis for metabolic acclimation to high light conditions.</title>
        <authorList>
            <person name="Cecchin M."/>
            <person name="Marcolungo L."/>
            <person name="Rossato M."/>
            <person name="Girolomoni L."/>
            <person name="Cosentino E."/>
            <person name="Cuine S."/>
            <person name="Li-Beisson Y."/>
            <person name="Delledonne M."/>
            <person name="Ballottari M."/>
        </authorList>
    </citation>
    <scope>NUCLEOTIDE SEQUENCE</scope>
    <source>
        <strain evidence="3">211/11P</strain>
    </source>
</reference>
<keyword evidence="2" id="KW-0812">Transmembrane</keyword>
<dbReference type="OrthoDB" id="10590607at2759"/>
<sequence>MARDEPSCRTANRSRELNAPTAQGKMVAASPGKRWNAAVSSALALALVAALAVASSGGWWRGGAAVTGSRIERSNPLRCKAWGALEPLGGGCLAKLTEGTPVVPCCGGERYACKPCPRPTLSALQCISPRHALLLPAPGCTVTGGSGGRPSAASGAPVSAGSCGPLSAAAVSSGQWVAASSVSGSVPGAPPLLFQPGKQRRSRPPLGAFETVERLWGAGFDRVVVSGDSTVRHFYNRLVSVVRQQDVVVDGGGIAHAHYKLQAWQPTGAASSGNAGPSGSSWATDELWASPAANFNKGNWDEALMAAGTQHLVTRSFPGAAAAASAANASESGHESSRGGGQGAARRSSLTLDFVIGAKVAWQEPHMRQYLATDGGDGGAWRRRTLVLLSLCMWEQKHVFREGWLEFVEEVRAQVGQVVLLTCPVDRMRRPKHVEGRNITAQRNQLLREMVSDRLGGSAASGGKAPSQPGNSGGGSGSGSGDLGGGGGLTSRRRLSAVKGVDGSNGNSGAGREGGAAPAPPPLMLVDVDGMTQRLPADSDLGVSPLDFHYQCMLASSTNYNDTAAPIRWSGGDGAPEPGYQTMRYDRVLMPPAGTCADPVNFAGWELLLSMLCPRP</sequence>
<keyword evidence="2" id="KW-1133">Transmembrane helix</keyword>
<reference evidence="3" key="2">
    <citation type="submission" date="2020-11" db="EMBL/GenBank/DDBJ databases">
        <authorList>
            <person name="Cecchin M."/>
            <person name="Marcolungo L."/>
            <person name="Rossato M."/>
            <person name="Girolomoni L."/>
            <person name="Cosentino E."/>
            <person name="Cuine S."/>
            <person name="Li-Beisson Y."/>
            <person name="Delledonne M."/>
            <person name="Ballottari M."/>
        </authorList>
    </citation>
    <scope>NUCLEOTIDE SEQUENCE</scope>
    <source>
        <strain evidence="3">211/11P</strain>
        <tissue evidence="3">Whole cell</tissue>
    </source>
</reference>
<dbReference type="EMBL" id="SIDB01000011">
    <property type="protein sequence ID" value="KAI3426249.1"/>
    <property type="molecule type" value="Genomic_DNA"/>
</dbReference>
<proteinExistence type="predicted"/>
<dbReference type="Proteomes" id="UP001055712">
    <property type="component" value="Unassembled WGS sequence"/>
</dbReference>
<accession>A0A9D4TIC2</accession>
<feature type="region of interest" description="Disordered" evidence="1">
    <location>
        <begin position="454"/>
        <end position="521"/>
    </location>
</feature>
<organism evidence="3 4">
    <name type="scientific">Chlorella vulgaris</name>
    <name type="common">Green alga</name>
    <dbReference type="NCBI Taxonomy" id="3077"/>
    <lineage>
        <taxon>Eukaryota</taxon>
        <taxon>Viridiplantae</taxon>
        <taxon>Chlorophyta</taxon>
        <taxon>core chlorophytes</taxon>
        <taxon>Trebouxiophyceae</taxon>
        <taxon>Chlorellales</taxon>
        <taxon>Chlorellaceae</taxon>
        <taxon>Chlorella clade</taxon>
        <taxon>Chlorella</taxon>
    </lineage>
</organism>
<keyword evidence="2" id="KW-0472">Membrane</keyword>
<evidence type="ECO:0000313" key="3">
    <source>
        <dbReference type="EMBL" id="KAI3426249.1"/>
    </source>
</evidence>
<gene>
    <name evidence="3" type="ORF">D9Q98_008624</name>
</gene>
<feature type="compositionally biased region" description="Low complexity" evidence="1">
    <location>
        <begin position="456"/>
        <end position="470"/>
    </location>
</feature>
<dbReference type="AlphaFoldDB" id="A0A9D4TIC2"/>
<feature type="transmembrane region" description="Helical" evidence="2">
    <location>
        <begin position="35"/>
        <end position="60"/>
    </location>
</feature>
<feature type="region of interest" description="Disordered" evidence="1">
    <location>
        <begin position="1"/>
        <end position="25"/>
    </location>
</feature>
<protein>
    <submittedName>
        <fullName evidence="3">Uncharacterized protein</fullName>
    </submittedName>
</protein>
<name>A0A9D4TIC2_CHLVU</name>